<dbReference type="EMBL" id="JBHRZI010000030">
    <property type="protein sequence ID" value="MFC3896678.1"/>
    <property type="molecule type" value="Genomic_DNA"/>
</dbReference>
<feature type="region of interest" description="Disordered" evidence="1">
    <location>
        <begin position="231"/>
        <end position="296"/>
    </location>
</feature>
<protein>
    <recommendedName>
        <fullName evidence="4">DUF4388 domain-containing protein</fullName>
    </recommendedName>
</protein>
<feature type="compositionally biased region" description="Low complexity" evidence="1">
    <location>
        <begin position="273"/>
        <end position="287"/>
    </location>
</feature>
<evidence type="ECO:0000313" key="2">
    <source>
        <dbReference type="EMBL" id="MFC3896678.1"/>
    </source>
</evidence>
<organism evidence="2 3">
    <name type="scientific">Lentzea rhizosphaerae</name>
    <dbReference type="NCBI Taxonomy" id="2041025"/>
    <lineage>
        <taxon>Bacteria</taxon>
        <taxon>Bacillati</taxon>
        <taxon>Actinomycetota</taxon>
        <taxon>Actinomycetes</taxon>
        <taxon>Pseudonocardiales</taxon>
        <taxon>Pseudonocardiaceae</taxon>
        <taxon>Lentzea</taxon>
    </lineage>
</organism>
<keyword evidence="3" id="KW-1185">Reference proteome</keyword>
<comment type="caution">
    <text evidence="2">The sequence shown here is derived from an EMBL/GenBank/DDBJ whole genome shotgun (WGS) entry which is preliminary data.</text>
</comment>
<evidence type="ECO:0008006" key="4">
    <source>
        <dbReference type="Google" id="ProtNLM"/>
    </source>
</evidence>
<evidence type="ECO:0000313" key="3">
    <source>
        <dbReference type="Proteomes" id="UP001595690"/>
    </source>
</evidence>
<name>A0ABV8C3W7_9PSEU</name>
<dbReference type="Proteomes" id="UP001595690">
    <property type="component" value="Unassembled WGS sequence"/>
</dbReference>
<gene>
    <name evidence="2" type="ORF">ACFOWZ_34815</name>
</gene>
<evidence type="ECO:0000256" key="1">
    <source>
        <dbReference type="SAM" id="MobiDB-lite"/>
    </source>
</evidence>
<feature type="compositionally biased region" description="Pro residues" evidence="1">
    <location>
        <begin position="243"/>
        <end position="264"/>
    </location>
</feature>
<accession>A0ABV8C3W7</accession>
<proteinExistence type="predicted"/>
<sequence>MTPLKSGTQFSFDLLAGALTGRDAARATGTLHVLGNPGGRIHLRDGGVICVESPGSPGPDALLLRTGRLSESEWTAALTTGTRGTIGETELHVVAMMATHDAAFTVVAGEVEDCVFTPQTLDTAVAMSVAIDPVRLLQETSRRITSLLALPCSLSPHRDRVAPVPGADLHDLAPVREEILAHATGRRTTRDIAFAAGRSVYPVTIEACRMVTDGLMTVVAGTSVIATAAQPLVPLRPRKPPTRRPPTQMPPTQMPPAENPLPEPPEGDDGDDVPLPRSLRRQLLPKLFKQPERKKL</sequence>
<reference evidence="3" key="1">
    <citation type="journal article" date="2019" name="Int. J. Syst. Evol. Microbiol.">
        <title>The Global Catalogue of Microorganisms (GCM) 10K type strain sequencing project: providing services to taxonomists for standard genome sequencing and annotation.</title>
        <authorList>
            <consortium name="The Broad Institute Genomics Platform"/>
            <consortium name="The Broad Institute Genome Sequencing Center for Infectious Disease"/>
            <person name="Wu L."/>
            <person name="Ma J."/>
        </authorList>
    </citation>
    <scope>NUCLEOTIDE SEQUENCE [LARGE SCALE GENOMIC DNA]</scope>
    <source>
        <strain evidence="3">CGMCC 4.7405</strain>
    </source>
</reference>
<dbReference type="RefSeq" id="WP_382378197.1">
    <property type="nucleotide sequence ID" value="NZ_JBHRZI010000030.1"/>
</dbReference>